<dbReference type="AlphaFoldDB" id="F4QU30"/>
<evidence type="ECO:0000256" key="13">
    <source>
        <dbReference type="SAM" id="Phobius"/>
    </source>
</evidence>
<evidence type="ECO:0000256" key="9">
    <source>
        <dbReference type="ARBA" id="ARBA00022833"/>
    </source>
</evidence>
<proteinExistence type="inferred from homology"/>
<evidence type="ECO:0000313" key="16">
    <source>
        <dbReference type="Proteomes" id="UP000006512"/>
    </source>
</evidence>
<comment type="subcellular location">
    <subcellularLocation>
        <location evidence="2">Cell membrane</location>
        <topology evidence="2">Multi-pass membrane protein</topology>
    </subcellularLocation>
</comment>
<dbReference type="STRING" id="715226.ABI_46780"/>
<keyword evidence="10 13" id="KW-1133">Transmembrane helix</keyword>
<dbReference type="eggNOG" id="COG1994">
    <property type="taxonomic scope" value="Bacteria"/>
</dbReference>
<dbReference type="Pfam" id="PF02163">
    <property type="entry name" value="Peptidase_M50"/>
    <property type="match status" value="1"/>
</dbReference>
<evidence type="ECO:0000256" key="5">
    <source>
        <dbReference type="ARBA" id="ARBA00022670"/>
    </source>
</evidence>
<evidence type="ECO:0000259" key="14">
    <source>
        <dbReference type="Pfam" id="PF02163"/>
    </source>
</evidence>
<evidence type="ECO:0000256" key="8">
    <source>
        <dbReference type="ARBA" id="ARBA00022801"/>
    </source>
</evidence>
<keyword evidence="9" id="KW-0862">Zinc</keyword>
<feature type="transmembrane region" description="Helical" evidence="13">
    <location>
        <begin position="31"/>
        <end position="51"/>
    </location>
</feature>
<accession>F4QU30</accession>
<evidence type="ECO:0000256" key="10">
    <source>
        <dbReference type="ARBA" id="ARBA00022989"/>
    </source>
</evidence>
<dbReference type="HOGENOM" id="CLU_066211_0_0_5"/>
<keyword evidence="11" id="KW-0482">Metalloprotease</keyword>
<dbReference type="Proteomes" id="UP000006512">
    <property type="component" value="Unassembled WGS sequence"/>
</dbReference>
<dbReference type="OrthoDB" id="9800627at2"/>
<protein>
    <submittedName>
        <fullName evidence="15">Peptidase family M50 family protein</fullName>
    </submittedName>
</protein>
<dbReference type="RefSeq" id="WP_006275452.1">
    <property type="nucleotide sequence ID" value="NZ_GL883081.1"/>
</dbReference>
<evidence type="ECO:0000256" key="1">
    <source>
        <dbReference type="ARBA" id="ARBA00001947"/>
    </source>
</evidence>
<dbReference type="PANTHER" id="PTHR35864:SF1">
    <property type="entry name" value="ZINC METALLOPROTEASE YWHC-RELATED"/>
    <property type="match status" value="1"/>
</dbReference>
<dbReference type="CDD" id="cd06158">
    <property type="entry name" value="S2P-M50_like_1"/>
    <property type="match status" value="1"/>
</dbReference>
<keyword evidence="8" id="KW-0378">Hydrolase</keyword>
<feature type="transmembrane region" description="Helical" evidence="13">
    <location>
        <begin position="84"/>
        <end position="105"/>
    </location>
</feature>
<evidence type="ECO:0000256" key="3">
    <source>
        <dbReference type="ARBA" id="ARBA00007931"/>
    </source>
</evidence>
<keyword evidence="6 13" id="KW-0812">Transmembrane</keyword>
<feature type="domain" description="Peptidase M50" evidence="14">
    <location>
        <begin position="38"/>
        <end position="143"/>
    </location>
</feature>
<organism evidence="15 16">
    <name type="scientific">Asticcacaulis biprosthecium C19</name>
    <dbReference type="NCBI Taxonomy" id="715226"/>
    <lineage>
        <taxon>Bacteria</taxon>
        <taxon>Pseudomonadati</taxon>
        <taxon>Pseudomonadota</taxon>
        <taxon>Alphaproteobacteria</taxon>
        <taxon>Caulobacterales</taxon>
        <taxon>Caulobacteraceae</taxon>
        <taxon>Asticcacaulis</taxon>
    </lineage>
</organism>
<evidence type="ECO:0000256" key="4">
    <source>
        <dbReference type="ARBA" id="ARBA00022475"/>
    </source>
</evidence>
<feature type="transmembrane region" description="Helical" evidence="13">
    <location>
        <begin position="6"/>
        <end position="24"/>
    </location>
</feature>
<evidence type="ECO:0000256" key="12">
    <source>
        <dbReference type="ARBA" id="ARBA00023136"/>
    </source>
</evidence>
<evidence type="ECO:0000256" key="6">
    <source>
        <dbReference type="ARBA" id="ARBA00022692"/>
    </source>
</evidence>
<dbReference type="GO" id="GO:0006508">
    <property type="term" value="P:proteolysis"/>
    <property type="evidence" value="ECO:0007669"/>
    <property type="project" value="UniProtKB-KW"/>
</dbReference>
<dbReference type="GO" id="GO:0046872">
    <property type="term" value="F:metal ion binding"/>
    <property type="evidence" value="ECO:0007669"/>
    <property type="project" value="UniProtKB-KW"/>
</dbReference>
<comment type="cofactor">
    <cofactor evidence="1">
        <name>Zn(2+)</name>
        <dbReference type="ChEBI" id="CHEBI:29105"/>
    </cofactor>
</comment>
<feature type="transmembrane region" description="Helical" evidence="13">
    <location>
        <begin position="147"/>
        <end position="169"/>
    </location>
</feature>
<feature type="transmembrane region" description="Helical" evidence="13">
    <location>
        <begin position="117"/>
        <end position="141"/>
    </location>
</feature>
<dbReference type="PANTHER" id="PTHR35864">
    <property type="entry name" value="ZINC METALLOPROTEASE MJ0611-RELATED"/>
    <property type="match status" value="1"/>
</dbReference>
<keyword evidence="7" id="KW-0479">Metal-binding</keyword>
<reference evidence="16" key="1">
    <citation type="submission" date="2011-03" db="EMBL/GenBank/DDBJ databases">
        <title>Draft genome sequence of Brevundimonas diminuta.</title>
        <authorList>
            <person name="Brown P.J.B."/>
            <person name="Buechlein A."/>
            <person name="Hemmerich C."/>
            <person name="Brun Y.V."/>
        </authorList>
    </citation>
    <scope>NUCLEOTIDE SEQUENCE [LARGE SCALE GENOMIC DNA]</scope>
    <source>
        <strain evidence="16">C19</strain>
    </source>
</reference>
<evidence type="ECO:0000313" key="15">
    <source>
        <dbReference type="EMBL" id="EGF89330.1"/>
    </source>
</evidence>
<comment type="similarity">
    <text evidence="3">Belongs to the peptidase M50B family.</text>
</comment>
<keyword evidence="4" id="KW-1003">Cell membrane</keyword>
<dbReference type="InterPro" id="IPR008915">
    <property type="entry name" value="Peptidase_M50"/>
</dbReference>
<evidence type="ECO:0000256" key="2">
    <source>
        <dbReference type="ARBA" id="ARBA00004651"/>
    </source>
</evidence>
<evidence type="ECO:0000256" key="7">
    <source>
        <dbReference type="ARBA" id="ARBA00022723"/>
    </source>
</evidence>
<evidence type="ECO:0000256" key="11">
    <source>
        <dbReference type="ARBA" id="ARBA00023049"/>
    </source>
</evidence>
<feature type="transmembrane region" description="Helical" evidence="13">
    <location>
        <begin position="190"/>
        <end position="211"/>
    </location>
</feature>
<keyword evidence="16" id="KW-1185">Reference proteome</keyword>
<gene>
    <name evidence="15" type="ORF">ABI_46780</name>
</gene>
<dbReference type="GO" id="GO:0008237">
    <property type="term" value="F:metallopeptidase activity"/>
    <property type="evidence" value="ECO:0007669"/>
    <property type="project" value="UniProtKB-KW"/>
</dbReference>
<name>F4QU30_9CAUL</name>
<dbReference type="InterPro" id="IPR052348">
    <property type="entry name" value="Metallopeptidase_M50B"/>
</dbReference>
<dbReference type="InterPro" id="IPR044537">
    <property type="entry name" value="Rip2-like"/>
</dbReference>
<sequence>MKNNISWLFIGLLAAFAATGFLLALAPDLALLTFVFVLLGWLISLCLHEYAHALVASKFGDYTVAGSGYLTLDPRHYFYGPTSLILPIIALVMGGIGLPGGAVMIRTDLIRKRWHQSAISLAGPAATLICAVLVYFGAVALQGLPALFVSLMVLFFFLLTAFILNMLPIPGLDGFGAISPYLPQRWRNAVSPQVSGLMIVALLVLVFFFGYRIIMPIMLAITGALGIDLAPVFLGLGRFRLW</sequence>
<keyword evidence="5" id="KW-0645">Protease</keyword>
<keyword evidence="12 13" id="KW-0472">Membrane</keyword>
<dbReference type="EMBL" id="GL883081">
    <property type="protein sequence ID" value="EGF89330.1"/>
    <property type="molecule type" value="Genomic_DNA"/>
</dbReference>
<dbReference type="GO" id="GO:0005886">
    <property type="term" value="C:plasma membrane"/>
    <property type="evidence" value="ECO:0007669"/>
    <property type="project" value="UniProtKB-SubCell"/>
</dbReference>
<feature type="transmembrane region" description="Helical" evidence="13">
    <location>
        <begin position="217"/>
        <end position="236"/>
    </location>
</feature>